<feature type="transmembrane region" description="Helical" evidence="1">
    <location>
        <begin position="25"/>
        <end position="44"/>
    </location>
</feature>
<organism evidence="2 3">
    <name type="scientific">Blepharisma stoltei</name>
    <dbReference type="NCBI Taxonomy" id="1481888"/>
    <lineage>
        <taxon>Eukaryota</taxon>
        <taxon>Sar</taxon>
        <taxon>Alveolata</taxon>
        <taxon>Ciliophora</taxon>
        <taxon>Postciliodesmatophora</taxon>
        <taxon>Heterotrichea</taxon>
        <taxon>Heterotrichida</taxon>
        <taxon>Blepharismidae</taxon>
        <taxon>Blepharisma</taxon>
    </lineage>
</organism>
<feature type="transmembrane region" description="Helical" evidence="1">
    <location>
        <begin position="56"/>
        <end position="74"/>
    </location>
</feature>
<keyword evidence="3" id="KW-1185">Reference proteome</keyword>
<evidence type="ECO:0000313" key="3">
    <source>
        <dbReference type="Proteomes" id="UP001162131"/>
    </source>
</evidence>
<feature type="transmembrane region" description="Helical" evidence="1">
    <location>
        <begin position="166"/>
        <end position="185"/>
    </location>
</feature>
<dbReference type="Proteomes" id="UP001162131">
    <property type="component" value="Unassembled WGS sequence"/>
</dbReference>
<proteinExistence type="predicted"/>
<keyword evidence="1" id="KW-1133">Transmembrane helix</keyword>
<sequence length="241" mass="27720">MQDELETLLEKPSCKEQLVYIRTVLFMRTIQISLAMLLAGFMLLDKTINNFFDGKIWLAILLKFLLVPVLWALFKYDKIADNKWLSWLMAFLATFFLGVLFGSIFPTFGKRPGLIVLIALISVHVVLLLHSLLEYKKYSIFRGILSVLAFEIANILTIYFIEPGNILLNIFCPLFTCVYGCFMAWHSENIANGKIRPVIKGRWAIGVMSIYVDFTLIKIYIAQFIVSKCKKKKPEQTSDKI</sequence>
<evidence type="ECO:0000256" key="1">
    <source>
        <dbReference type="SAM" id="Phobius"/>
    </source>
</evidence>
<evidence type="ECO:0000313" key="2">
    <source>
        <dbReference type="EMBL" id="CAG9325924.1"/>
    </source>
</evidence>
<feature type="transmembrane region" description="Helical" evidence="1">
    <location>
        <begin position="205"/>
        <end position="226"/>
    </location>
</feature>
<reference evidence="2" key="1">
    <citation type="submission" date="2021-09" db="EMBL/GenBank/DDBJ databases">
        <authorList>
            <consortium name="AG Swart"/>
            <person name="Singh M."/>
            <person name="Singh A."/>
            <person name="Seah K."/>
            <person name="Emmerich C."/>
        </authorList>
    </citation>
    <scope>NUCLEOTIDE SEQUENCE</scope>
    <source>
        <strain evidence="2">ATCC30299</strain>
    </source>
</reference>
<dbReference type="EMBL" id="CAJZBQ010000039">
    <property type="protein sequence ID" value="CAG9325924.1"/>
    <property type="molecule type" value="Genomic_DNA"/>
</dbReference>
<comment type="caution">
    <text evidence="2">The sequence shown here is derived from an EMBL/GenBank/DDBJ whole genome shotgun (WGS) entry which is preliminary data.</text>
</comment>
<gene>
    <name evidence="2" type="ORF">BSTOLATCC_MIC39706</name>
</gene>
<accession>A0AAU9JLG4</accession>
<dbReference type="AlphaFoldDB" id="A0AAU9JLG4"/>
<keyword evidence="1" id="KW-0812">Transmembrane</keyword>
<feature type="transmembrane region" description="Helical" evidence="1">
    <location>
        <begin position="140"/>
        <end position="160"/>
    </location>
</feature>
<keyword evidence="1" id="KW-0472">Membrane</keyword>
<feature type="transmembrane region" description="Helical" evidence="1">
    <location>
        <begin position="86"/>
        <end position="108"/>
    </location>
</feature>
<protein>
    <submittedName>
        <fullName evidence="2">Uncharacterized protein</fullName>
    </submittedName>
</protein>
<feature type="transmembrane region" description="Helical" evidence="1">
    <location>
        <begin position="114"/>
        <end position="133"/>
    </location>
</feature>
<name>A0AAU9JLG4_9CILI</name>